<dbReference type="STRING" id="262209.AWH69_00450"/>
<keyword evidence="3" id="KW-1185">Reference proteome</keyword>
<feature type="compositionally biased region" description="Acidic residues" evidence="1">
    <location>
        <begin position="139"/>
        <end position="158"/>
    </location>
</feature>
<protein>
    <submittedName>
        <fullName evidence="2">Uncharacterized protein</fullName>
    </submittedName>
</protein>
<reference evidence="2 3" key="1">
    <citation type="submission" date="2016-01" db="EMBL/GenBank/DDBJ databases">
        <title>Janibacter melonis strain CD11_4 genome sequencing and assembly.</title>
        <authorList>
            <person name="Nair G.R."/>
            <person name="Kaur G."/>
            <person name="Chander A.M."/>
            <person name="Mayilraj S."/>
        </authorList>
    </citation>
    <scope>NUCLEOTIDE SEQUENCE [LARGE SCALE GENOMIC DNA]</scope>
    <source>
        <strain evidence="2 3">CD11-4</strain>
    </source>
</reference>
<feature type="compositionally biased region" description="Basic and acidic residues" evidence="1">
    <location>
        <begin position="119"/>
        <end position="138"/>
    </location>
</feature>
<evidence type="ECO:0000313" key="3">
    <source>
        <dbReference type="Proteomes" id="UP000076976"/>
    </source>
</evidence>
<evidence type="ECO:0000256" key="1">
    <source>
        <dbReference type="SAM" id="MobiDB-lite"/>
    </source>
</evidence>
<dbReference type="EMBL" id="LQZG01000001">
    <property type="protein sequence ID" value="OAB88323.1"/>
    <property type="molecule type" value="Genomic_DNA"/>
</dbReference>
<dbReference type="AlphaFoldDB" id="A0A176QF34"/>
<evidence type="ECO:0000313" key="2">
    <source>
        <dbReference type="EMBL" id="OAB88323.1"/>
    </source>
</evidence>
<name>A0A176QF34_9MICO</name>
<sequence>MRGAMSLTHGGDTQQMREVARQLAESGRRIGDCGQMIAHSAGVLDGGWQGPDSAYLLQAARDSHGRLDSAQQALTAFAARLVDQADQQDEASGARAGGAGAGTGGGPRPQDTGGPGGDARADNNDARDNRWWWDRKDEADYETDGDPGPDVEMPDGLDPDSQLARDLMATPSGREMLEWLRINDIEIRYDDGESGAWYDPGSNSITFGVDDPSLAEDERQYNDTPDTLIHEANHAQWDARDEGLEISHDDRDEYVQSQVDEEIEGQVDRWTWNEEARQEGIDVPVGADEQAWRDAYDAALAGGASQEEAAQAGHDEIELMFRGEHPSVNYSQSTDGQNYYDRHREDWDDRHDWWPWW</sequence>
<feature type="region of interest" description="Disordered" evidence="1">
    <location>
        <begin position="86"/>
        <end position="160"/>
    </location>
</feature>
<proteinExistence type="predicted"/>
<comment type="caution">
    <text evidence="2">The sequence shown here is derived from an EMBL/GenBank/DDBJ whole genome shotgun (WGS) entry which is preliminary data.</text>
</comment>
<dbReference type="Proteomes" id="UP000076976">
    <property type="component" value="Unassembled WGS sequence"/>
</dbReference>
<gene>
    <name evidence="2" type="ORF">AWH69_00450</name>
</gene>
<feature type="compositionally biased region" description="Gly residues" evidence="1">
    <location>
        <begin position="95"/>
        <end position="117"/>
    </location>
</feature>
<dbReference type="Gene3D" id="1.10.287.1060">
    <property type="entry name" value="ESAT-6-like"/>
    <property type="match status" value="1"/>
</dbReference>
<accession>A0A176QF34</accession>
<organism evidence="2 3">
    <name type="scientific">Janibacter melonis</name>
    <dbReference type="NCBI Taxonomy" id="262209"/>
    <lineage>
        <taxon>Bacteria</taxon>
        <taxon>Bacillati</taxon>
        <taxon>Actinomycetota</taxon>
        <taxon>Actinomycetes</taxon>
        <taxon>Micrococcales</taxon>
        <taxon>Intrasporangiaceae</taxon>
        <taxon>Janibacter</taxon>
    </lineage>
</organism>